<reference evidence="1" key="1">
    <citation type="submission" date="2019-12" db="EMBL/GenBank/DDBJ databases">
        <title>Genome sequencing and annotation of Brassica cretica.</title>
        <authorList>
            <person name="Studholme D.J."/>
            <person name="Sarris P.F."/>
        </authorList>
    </citation>
    <scope>NUCLEOTIDE SEQUENCE</scope>
    <source>
        <strain evidence="1">PFS-102/07</strain>
        <tissue evidence="1">Leaf</tissue>
    </source>
</reference>
<comment type="caution">
    <text evidence="1">The sequence shown here is derived from an EMBL/GenBank/DDBJ whole genome shotgun (WGS) entry which is preliminary data.</text>
</comment>
<organism evidence="1">
    <name type="scientific">Brassica cretica</name>
    <name type="common">Mustard</name>
    <dbReference type="NCBI Taxonomy" id="69181"/>
    <lineage>
        <taxon>Eukaryota</taxon>
        <taxon>Viridiplantae</taxon>
        <taxon>Streptophyta</taxon>
        <taxon>Embryophyta</taxon>
        <taxon>Tracheophyta</taxon>
        <taxon>Spermatophyta</taxon>
        <taxon>Magnoliopsida</taxon>
        <taxon>eudicotyledons</taxon>
        <taxon>Gunneridae</taxon>
        <taxon>Pentapetalae</taxon>
        <taxon>rosids</taxon>
        <taxon>malvids</taxon>
        <taxon>Brassicales</taxon>
        <taxon>Brassicaceae</taxon>
        <taxon>Brassiceae</taxon>
        <taxon>Brassica</taxon>
    </lineage>
</organism>
<protein>
    <submittedName>
        <fullName evidence="1">Uncharacterized protein</fullName>
    </submittedName>
</protein>
<accession>A0A8S9HYH9</accession>
<proteinExistence type="predicted"/>
<sequence length="63" mass="6972">MPSTLDWCRAGRRVTHGLEIRTTTRMSSATSIRLATTQPLTAKFSAQGWPQNCLQENSPKKPG</sequence>
<evidence type="ECO:0000313" key="1">
    <source>
        <dbReference type="EMBL" id="KAF2562764.1"/>
    </source>
</evidence>
<gene>
    <name evidence="1" type="ORF">F2Q70_00018326</name>
</gene>
<dbReference type="AlphaFoldDB" id="A0A8S9HYH9"/>
<dbReference type="EMBL" id="QGKY02001250">
    <property type="protein sequence ID" value="KAF2562764.1"/>
    <property type="molecule type" value="Genomic_DNA"/>
</dbReference>
<name>A0A8S9HYH9_BRACR</name>